<reference evidence="2 3" key="2">
    <citation type="submission" date="2024-07" db="EMBL/GenBank/DDBJ databases">
        <authorList>
            <person name="Akdeniz Z."/>
        </authorList>
    </citation>
    <scope>NUCLEOTIDE SEQUENCE [LARGE SCALE GENOMIC DNA]</scope>
</reference>
<keyword evidence="3" id="KW-1185">Reference proteome</keyword>
<accession>A0AA86Q8B5</accession>
<sequence length="219" mass="25434">MLGQMAVSLFCAFLSYISYLICKYLFITPPANAAPLGTFYTWSFITLFKTKRVYFNIYNMLKESTSLSFQRIEVEVHQNYHMQYQKICQLCFLVISQIITIKYSSTAIRDQFNRKNQEIEIIQNYQVSKLSSWPISAAHCKIGEKTQHSGQKIIKYQQLSTSMFQNREIAPSLKVTRSKDHQNAPIERKVSSKGNLEKERGQITCLRKACQIIAKSWSK</sequence>
<evidence type="ECO:0000313" key="2">
    <source>
        <dbReference type="EMBL" id="CAL6103993.1"/>
    </source>
</evidence>
<proteinExistence type="predicted"/>
<comment type="caution">
    <text evidence="1">The sequence shown here is derived from an EMBL/GenBank/DDBJ whole genome shotgun (WGS) entry which is preliminary data.</text>
</comment>
<reference evidence="1" key="1">
    <citation type="submission" date="2023-06" db="EMBL/GenBank/DDBJ databases">
        <authorList>
            <person name="Kurt Z."/>
        </authorList>
    </citation>
    <scope>NUCLEOTIDE SEQUENCE</scope>
</reference>
<dbReference type="AlphaFoldDB" id="A0AA86Q8B5"/>
<protein>
    <submittedName>
        <fullName evidence="2">Hypothetical_protein</fullName>
    </submittedName>
</protein>
<evidence type="ECO:0000313" key="3">
    <source>
        <dbReference type="Proteomes" id="UP001642409"/>
    </source>
</evidence>
<evidence type="ECO:0000313" key="1">
    <source>
        <dbReference type="EMBL" id="CAI9947929.1"/>
    </source>
</evidence>
<dbReference type="Proteomes" id="UP001642409">
    <property type="component" value="Unassembled WGS sequence"/>
</dbReference>
<name>A0AA86Q8B5_9EUKA</name>
<dbReference type="EMBL" id="CATOUU010000783">
    <property type="protein sequence ID" value="CAI9947929.1"/>
    <property type="molecule type" value="Genomic_DNA"/>
</dbReference>
<dbReference type="EMBL" id="CAXDID020000575">
    <property type="protein sequence ID" value="CAL6103993.1"/>
    <property type="molecule type" value="Genomic_DNA"/>
</dbReference>
<organism evidence="1">
    <name type="scientific">Hexamita inflata</name>
    <dbReference type="NCBI Taxonomy" id="28002"/>
    <lineage>
        <taxon>Eukaryota</taxon>
        <taxon>Metamonada</taxon>
        <taxon>Diplomonadida</taxon>
        <taxon>Hexamitidae</taxon>
        <taxon>Hexamitinae</taxon>
        <taxon>Hexamita</taxon>
    </lineage>
</organism>
<gene>
    <name evidence="1" type="ORF">HINF_LOCUS35574</name>
    <name evidence="2" type="ORF">HINF_LOCUS72480</name>
</gene>